<evidence type="ECO:0000256" key="4">
    <source>
        <dbReference type="ARBA" id="ARBA00022617"/>
    </source>
</evidence>
<evidence type="ECO:0000256" key="3">
    <source>
        <dbReference type="ARBA" id="ARBA00010617"/>
    </source>
</evidence>
<keyword evidence="13" id="KW-1185">Reference proteome</keyword>
<organism evidence="12 13">
    <name type="scientific">Caerostris extrusa</name>
    <name type="common">Bark spider</name>
    <name type="synonym">Caerostris bankana</name>
    <dbReference type="NCBI Taxonomy" id="172846"/>
    <lineage>
        <taxon>Eukaryota</taxon>
        <taxon>Metazoa</taxon>
        <taxon>Ecdysozoa</taxon>
        <taxon>Arthropoda</taxon>
        <taxon>Chelicerata</taxon>
        <taxon>Arachnida</taxon>
        <taxon>Araneae</taxon>
        <taxon>Araneomorphae</taxon>
        <taxon>Entelegynae</taxon>
        <taxon>Araneoidea</taxon>
        <taxon>Araneidae</taxon>
        <taxon>Caerostris</taxon>
    </lineage>
</organism>
<evidence type="ECO:0000256" key="6">
    <source>
        <dbReference type="ARBA" id="ARBA00023004"/>
    </source>
</evidence>
<dbReference type="InterPro" id="IPR001128">
    <property type="entry name" value="Cyt_P450"/>
</dbReference>
<comment type="subcellular location">
    <subcellularLocation>
        <location evidence="2">Endoplasmic reticulum membrane</location>
    </subcellularLocation>
</comment>
<evidence type="ECO:0000256" key="1">
    <source>
        <dbReference type="ARBA" id="ARBA00001971"/>
    </source>
</evidence>
<reference evidence="12 13" key="1">
    <citation type="submission" date="2021-06" db="EMBL/GenBank/DDBJ databases">
        <title>Caerostris extrusa draft genome.</title>
        <authorList>
            <person name="Kono N."/>
            <person name="Arakawa K."/>
        </authorList>
    </citation>
    <scope>NUCLEOTIDE SEQUENCE [LARGE SCALE GENOMIC DNA]</scope>
</reference>
<dbReference type="InterPro" id="IPR017972">
    <property type="entry name" value="Cyt_P450_CS"/>
</dbReference>
<evidence type="ECO:0000256" key="9">
    <source>
        <dbReference type="PIRSR" id="PIRSR602401-1"/>
    </source>
</evidence>
<dbReference type="PANTHER" id="PTHR24291:SF189">
    <property type="entry name" value="CYTOCHROME P450 4C3-RELATED"/>
    <property type="match status" value="1"/>
</dbReference>
<dbReference type="GO" id="GO:0020037">
    <property type="term" value="F:heme binding"/>
    <property type="evidence" value="ECO:0007669"/>
    <property type="project" value="InterPro"/>
</dbReference>
<dbReference type="PRINTS" id="PR00463">
    <property type="entry name" value="EP450I"/>
</dbReference>
<evidence type="ECO:0000313" key="12">
    <source>
        <dbReference type="EMBL" id="GIY04004.1"/>
    </source>
</evidence>
<accession>A0AAV4Q639</accession>
<evidence type="ECO:0000256" key="7">
    <source>
        <dbReference type="ARBA" id="ARBA00023033"/>
    </source>
</evidence>
<dbReference type="InterPro" id="IPR050196">
    <property type="entry name" value="Cytochrome_P450_Monoox"/>
</dbReference>
<comment type="similarity">
    <text evidence="3 10">Belongs to the cytochrome P450 family.</text>
</comment>
<dbReference type="Pfam" id="PF00067">
    <property type="entry name" value="p450"/>
    <property type="match status" value="1"/>
</dbReference>
<dbReference type="PANTHER" id="PTHR24291">
    <property type="entry name" value="CYTOCHROME P450 FAMILY 4"/>
    <property type="match status" value="1"/>
</dbReference>
<keyword evidence="10" id="KW-0560">Oxidoreductase</keyword>
<feature type="region of interest" description="Disordered" evidence="11">
    <location>
        <begin position="351"/>
        <end position="372"/>
    </location>
</feature>
<name>A0AAV4Q639_CAEEX</name>
<evidence type="ECO:0000256" key="2">
    <source>
        <dbReference type="ARBA" id="ARBA00004586"/>
    </source>
</evidence>
<dbReference type="PROSITE" id="PS00086">
    <property type="entry name" value="CYTOCHROME_P450"/>
    <property type="match status" value="1"/>
</dbReference>
<dbReference type="SUPFAM" id="SSF48264">
    <property type="entry name" value="Cytochrome P450"/>
    <property type="match status" value="1"/>
</dbReference>
<dbReference type="AlphaFoldDB" id="A0AAV4Q639"/>
<protein>
    <submittedName>
        <fullName evidence="12">Cytochrome P450 4V2</fullName>
    </submittedName>
</protein>
<evidence type="ECO:0000256" key="5">
    <source>
        <dbReference type="ARBA" id="ARBA00022824"/>
    </source>
</evidence>
<dbReference type="EMBL" id="BPLR01005649">
    <property type="protein sequence ID" value="GIY04004.1"/>
    <property type="molecule type" value="Genomic_DNA"/>
</dbReference>
<dbReference type="GO" id="GO:0005506">
    <property type="term" value="F:iron ion binding"/>
    <property type="evidence" value="ECO:0007669"/>
    <property type="project" value="InterPro"/>
</dbReference>
<keyword evidence="6 9" id="KW-0408">Iron</keyword>
<dbReference type="GO" id="GO:0016705">
    <property type="term" value="F:oxidoreductase activity, acting on paired donors, with incorporation or reduction of molecular oxygen"/>
    <property type="evidence" value="ECO:0007669"/>
    <property type="project" value="InterPro"/>
</dbReference>
<gene>
    <name evidence="12" type="primary">Cyp4v2</name>
    <name evidence="12" type="ORF">CEXT_388871</name>
</gene>
<keyword evidence="7 10" id="KW-0503">Monooxygenase</keyword>
<evidence type="ECO:0000256" key="10">
    <source>
        <dbReference type="RuleBase" id="RU000461"/>
    </source>
</evidence>
<dbReference type="Gene3D" id="1.10.630.10">
    <property type="entry name" value="Cytochrome P450"/>
    <property type="match status" value="2"/>
</dbReference>
<dbReference type="InterPro" id="IPR036396">
    <property type="entry name" value="Cyt_P450_sf"/>
</dbReference>
<evidence type="ECO:0000256" key="8">
    <source>
        <dbReference type="ARBA" id="ARBA00023136"/>
    </source>
</evidence>
<keyword evidence="5" id="KW-0256">Endoplasmic reticulum</keyword>
<evidence type="ECO:0000313" key="13">
    <source>
        <dbReference type="Proteomes" id="UP001054945"/>
    </source>
</evidence>
<comment type="cofactor">
    <cofactor evidence="1 9">
        <name>heme</name>
        <dbReference type="ChEBI" id="CHEBI:30413"/>
    </cofactor>
</comment>
<comment type="caution">
    <text evidence="12">The sequence shown here is derived from an EMBL/GenBank/DDBJ whole genome shotgun (WGS) entry which is preliminary data.</text>
</comment>
<dbReference type="GO" id="GO:0005789">
    <property type="term" value="C:endoplasmic reticulum membrane"/>
    <property type="evidence" value="ECO:0007669"/>
    <property type="project" value="UniProtKB-SubCell"/>
</dbReference>
<keyword evidence="8" id="KW-0472">Membrane</keyword>
<dbReference type="GO" id="GO:0004497">
    <property type="term" value="F:monooxygenase activity"/>
    <property type="evidence" value="ECO:0007669"/>
    <property type="project" value="UniProtKB-KW"/>
</dbReference>
<feature type="binding site" description="axial binding residue" evidence="9">
    <location>
        <position position="318"/>
    </location>
    <ligand>
        <name>heme</name>
        <dbReference type="ChEBI" id="CHEBI:30413"/>
    </ligand>
    <ligandPart>
        <name>Fe</name>
        <dbReference type="ChEBI" id="CHEBI:18248"/>
    </ligandPart>
</feature>
<keyword evidence="4 9" id="KW-0349">Heme</keyword>
<keyword evidence="9 10" id="KW-0479">Metal-binding</keyword>
<dbReference type="InterPro" id="IPR002401">
    <property type="entry name" value="Cyt_P450_E_grp-I"/>
</dbReference>
<sequence length="372" mass="42861">MERKRSRFVPDNKDSVFHVLVDAMDSILFGALGKNALQLLKKYITIALCSESSQWKERRKLLAPCFQSSMLKGYLNVFNDHAQKLVEFLHEETGKEFTCVENLLSLCSLDIVCDYQTWQCQEFGNFGNGRTLYFTAQKLTENFLQHLRIAHGFSRNEQFCVLIQDILCIKLDHKREKAEVHERRSGRKQQKTQMSVGYPLEAAHRGPSARRGRGQARSGHIYRRGEDTPRADCVLGADSKGPLSVADLNELKYLDCVLKVATQYPREQPLLWRLSFVHRDEDVFPDPEKFDPERFLPENSSHIPDCAYIPFSVGPRDCIGRVFGEMEVKVLVCDILRNFSLHSLDSRDKVLPPPKSLKSSQPARIKFRRRQQ</sequence>
<proteinExistence type="inferred from homology"/>
<evidence type="ECO:0000256" key="11">
    <source>
        <dbReference type="SAM" id="MobiDB-lite"/>
    </source>
</evidence>
<dbReference type="Proteomes" id="UP001054945">
    <property type="component" value="Unassembled WGS sequence"/>
</dbReference>